<protein>
    <submittedName>
        <fullName evidence="1">Uncharacterized protein</fullName>
    </submittedName>
</protein>
<dbReference type="EMBL" id="JABFUD020000013">
    <property type="protein sequence ID" value="KAI5071098.1"/>
    <property type="molecule type" value="Genomic_DNA"/>
</dbReference>
<sequence length="71" mass="8074">MLYVLCVTTVLVDHLTEPFILTPAEPEQPGNMETGIVMLTTENINKLFDKRLSIVVMIRLFPSYFVSLCNI</sequence>
<keyword evidence="2" id="KW-1185">Reference proteome</keyword>
<name>A0A9D4UNC0_ADICA</name>
<reference evidence="1" key="1">
    <citation type="submission" date="2021-01" db="EMBL/GenBank/DDBJ databases">
        <title>Adiantum capillus-veneris genome.</title>
        <authorList>
            <person name="Fang Y."/>
            <person name="Liao Q."/>
        </authorList>
    </citation>
    <scope>NUCLEOTIDE SEQUENCE</scope>
    <source>
        <strain evidence="1">H3</strain>
        <tissue evidence="1">Leaf</tissue>
    </source>
</reference>
<proteinExistence type="predicted"/>
<organism evidence="1 2">
    <name type="scientific">Adiantum capillus-veneris</name>
    <name type="common">Maidenhair fern</name>
    <dbReference type="NCBI Taxonomy" id="13818"/>
    <lineage>
        <taxon>Eukaryota</taxon>
        <taxon>Viridiplantae</taxon>
        <taxon>Streptophyta</taxon>
        <taxon>Embryophyta</taxon>
        <taxon>Tracheophyta</taxon>
        <taxon>Polypodiopsida</taxon>
        <taxon>Polypodiidae</taxon>
        <taxon>Polypodiales</taxon>
        <taxon>Pteridineae</taxon>
        <taxon>Pteridaceae</taxon>
        <taxon>Vittarioideae</taxon>
        <taxon>Adiantum</taxon>
    </lineage>
</organism>
<evidence type="ECO:0000313" key="2">
    <source>
        <dbReference type="Proteomes" id="UP000886520"/>
    </source>
</evidence>
<dbReference type="AlphaFoldDB" id="A0A9D4UNC0"/>
<comment type="caution">
    <text evidence="1">The sequence shown here is derived from an EMBL/GenBank/DDBJ whole genome shotgun (WGS) entry which is preliminary data.</text>
</comment>
<gene>
    <name evidence="1" type="ORF">GOP47_0013349</name>
</gene>
<evidence type="ECO:0000313" key="1">
    <source>
        <dbReference type="EMBL" id="KAI5071098.1"/>
    </source>
</evidence>
<accession>A0A9D4UNC0</accession>
<dbReference type="Proteomes" id="UP000886520">
    <property type="component" value="Chromosome 13"/>
</dbReference>